<accession>E4XWT5</accession>
<evidence type="ECO:0000256" key="1">
    <source>
        <dbReference type="SAM" id="Phobius"/>
    </source>
</evidence>
<evidence type="ECO:0008006" key="4">
    <source>
        <dbReference type="Google" id="ProtNLM"/>
    </source>
</evidence>
<dbReference type="InParanoid" id="E4XWT5"/>
<name>E4XWT5_OIKDI</name>
<dbReference type="AlphaFoldDB" id="E4XWT5"/>
<gene>
    <name evidence="2" type="ORF">GSOID_T00007111001</name>
</gene>
<proteinExistence type="predicted"/>
<keyword evidence="1" id="KW-0472">Membrane</keyword>
<dbReference type="InterPro" id="IPR016187">
    <property type="entry name" value="CTDL_fold"/>
</dbReference>
<reference evidence="2" key="1">
    <citation type="journal article" date="2010" name="Science">
        <title>Plasticity of animal genome architecture unmasked by rapid evolution of a pelagic tunicate.</title>
        <authorList>
            <person name="Denoeud F."/>
            <person name="Henriet S."/>
            <person name="Mungpakdee S."/>
            <person name="Aury J.M."/>
            <person name="Da Silva C."/>
            <person name="Brinkmann H."/>
            <person name="Mikhaleva J."/>
            <person name="Olsen L.C."/>
            <person name="Jubin C."/>
            <person name="Canestro C."/>
            <person name="Bouquet J.M."/>
            <person name="Danks G."/>
            <person name="Poulain J."/>
            <person name="Campsteijn C."/>
            <person name="Adamski M."/>
            <person name="Cross I."/>
            <person name="Yadetie F."/>
            <person name="Muffato M."/>
            <person name="Louis A."/>
            <person name="Butcher S."/>
            <person name="Tsagkogeorga G."/>
            <person name="Konrad A."/>
            <person name="Singh S."/>
            <person name="Jensen M.F."/>
            <person name="Cong E.H."/>
            <person name="Eikeseth-Otteraa H."/>
            <person name="Noel B."/>
            <person name="Anthouard V."/>
            <person name="Porcel B.M."/>
            <person name="Kachouri-Lafond R."/>
            <person name="Nishino A."/>
            <person name="Ugolini M."/>
            <person name="Chourrout P."/>
            <person name="Nishida H."/>
            <person name="Aasland R."/>
            <person name="Huzurbazar S."/>
            <person name="Westhof E."/>
            <person name="Delsuc F."/>
            <person name="Lehrach H."/>
            <person name="Reinhardt R."/>
            <person name="Weissenbach J."/>
            <person name="Roy S.W."/>
            <person name="Artiguenave F."/>
            <person name="Postlethwait J.H."/>
            <person name="Manak J.R."/>
            <person name="Thompson E.M."/>
            <person name="Jaillon O."/>
            <person name="Du Pasquier L."/>
            <person name="Boudinot P."/>
            <person name="Liberles D.A."/>
            <person name="Volff J.N."/>
            <person name="Philippe H."/>
            <person name="Lenhard B."/>
            <person name="Roest Crollius H."/>
            <person name="Wincker P."/>
            <person name="Chourrout D."/>
        </authorList>
    </citation>
    <scope>NUCLEOTIDE SEQUENCE [LARGE SCALE GENOMIC DNA]</scope>
</reference>
<keyword evidence="3" id="KW-1185">Reference proteome</keyword>
<protein>
    <recommendedName>
        <fullName evidence="4">C-type lectin domain-containing protein</fullName>
    </recommendedName>
</protein>
<evidence type="ECO:0000313" key="3">
    <source>
        <dbReference type="Proteomes" id="UP000001307"/>
    </source>
</evidence>
<feature type="transmembrane region" description="Helical" evidence="1">
    <location>
        <begin position="83"/>
        <end position="100"/>
    </location>
</feature>
<sequence length="101" mass="11459">MKAMATTTTTSTVISESYFFGPIIKKTVHWTRAEQECRQHGGTVAFTNNEGELAAYQNALGLPPTFVGRIWHGRFSLKIRLKTYQTATFVLFCFVLFTVIY</sequence>
<organism evidence="2">
    <name type="scientific">Oikopleura dioica</name>
    <name type="common">Tunicate</name>
    <dbReference type="NCBI Taxonomy" id="34765"/>
    <lineage>
        <taxon>Eukaryota</taxon>
        <taxon>Metazoa</taxon>
        <taxon>Chordata</taxon>
        <taxon>Tunicata</taxon>
        <taxon>Appendicularia</taxon>
        <taxon>Copelata</taxon>
        <taxon>Oikopleuridae</taxon>
        <taxon>Oikopleura</taxon>
    </lineage>
</organism>
<evidence type="ECO:0000313" key="2">
    <source>
        <dbReference type="EMBL" id="CBY14129.1"/>
    </source>
</evidence>
<keyword evidence="1" id="KW-0812">Transmembrane</keyword>
<dbReference type="Proteomes" id="UP000001307">
    <property type="component" value="Unassembled WGS sequence"/>
</dbReference>
<dbReference type="EMBL" id="FN653255">
    <property type="protein sequence ID" value="CBY14129.1"/>
    <property type="molecule type" value="Genomic_DNA"/>
</dbReference>
<dbReference type="OrthoDB" id="7950296at2759"/>
<dbReference type="SUPFAM" id="SSF56436">
    <property type="entry name" value="C-type lectin-like"/>
    <property type="match status" value="1"/>
</dbReference>
<keyword evidence="1" id="KW-1133">Transmembrane helix</keyword>